<accession>A0ABT8JRF7</accession>
<reference evidence="2" key="1">
    <citation type="submission" date="2023-03" db="EMBL/GenBank/DDBJ databases">
        <title>MT1 and MT2 Draft Genomes of Novel Species.</title>
        <authorList>
            <person name="Venkateswaran K."/>
        </authorList>
    </citation>
    <scope>NUCLEOTIDE SEQUENCE</scope>
    <source>
        <strain evidence="2">F6_3S_P_2</strain>
    </source>
</reference>
<sequence length="285" mass="33000">MPKVINALLIAILIILLVVMSNQNANQASKVENLVTQNEELIVKIEDLNKDNQELNNKLKMGQRSDSPQEHPYIKPDFLQVDWDKVILETYDQEIVIDSKLIIEAFQNRFVGIVQTENPYPAGFPIEFTFHAFSGDQKYSFYSLENGFFMNTEMDTFYRSERDFTQLAKAYLSNPIGDLDEHLFSKLYNSGMVFGEKEFPFPVLDSLRIKGIASSFIAIKKEEMDTRPAASDYTEKFSFYYFGDIYEMTLYDEYIHVSDKESTFNLWYKATKEDINSILMVLTAG</sequence>
<keyword evidence="3" id="KW-1185">Reference proteome</keyword>
<protein>
    <submittedName>
        <fullName evidence="2">Uncharacterized protein</fullName>
    </submittedName>
</protein>
<gene>
    <name evidence="2" type="ORF">P5G49_09270</name>
</gene>
<evidence type="ECO:0000313" key="3">
    <source>
        <dbReference type="Proteomes" id="UP001175097"/>
    </source>
</evidence>
<proteinExistence type="predicted"/>
<evidence type="ECO:0000256" key="1">
    <source>
        <dbReference type="SAM" id="Coils"/>
    </source>
</evidence>
<feature type="coiled-coil region" evidence="1">
    <location>
        <begin position="31"/>
        <end position="65"/>
    </location>
</feature>
<organism evidence="2 3">
    <name type="scientific">Sporosarcina highlanderae</name>
    <dbReference type="NCBI Taxonomy" id="3035916"/>
    <lineage>
        <taxon>Bacteria</taxon>
        <taxon>Bacillati</taxon>
        <taxon>Bacillota</taxon>
        <taxon>Bacilli</taxon>
        <taxon>Bacillales</taxon>
        <taxon>Caryophanaceae</taxon>
        <taxon>Sporosarcina</taxon>
    </lineage>
</organism>
<dbReference type="RefSeq" id="WP_301243305.1">
    <property type="nucleotide sequence ID" value="NZ_JAROCC010000006.1"/>
</dbReference>
<comment type="caution">
    <text evidence="2">The sequence shown here is derived from an EMBL/GenBank/DDBJ whole genome shotgun (WGS) entry which is preliminary data.</text>
</comment>
<evidence type="ECO:0000313" key="2">
    <source>
        <dbReference type="EMBL" id="MDN4607680.1"/>
    </source>
</evidence>
<name>A0ABT8JRF7_9BACL</name>
<dbReference type="Proteomes" id="UP001175097">
    <property type="component" value="Unassembled WGS sequence"/>
</dbReference>
<dbReference type="EMBL" id="JAROCC010000006">
    <property type="protein sequence ID" value="MDN4607680.1"/>
    <property type="molecule type" value="Genomic_DNA"/>
</dbReference>
<keyword evidence="1" id="KW-0175">Coiled coil</keyword>